<accession>A0A410PWL9</accession>
<evidence type="ECO:0000313" key="4">
    <source>
        <dbReference type="Proteomes" id="UP000287601"/>
    </source>
</evidence>
<comment type="similarity">
    <text evidence="1">Belongs to the UPF0749 family.</text>
</comment>
<dbReference type="OrthoDB" id="9776196at2"/>
<dbReference type="EMBL" id="CP035281">
    <property type="protein sequence ID" value="QAT43304.1"/>
    <property type="molecule type" value="Genomic_DNA"/>
</dbReference>
<keyword evidence="2" id="KW-1133">Transmembrane helix</keyword>
<evidence type="ECO:0000313" key="3">
    <source>
        <dbReference type="EMBL" id="QAT43304.1"/>
    </source>
</evidence>
<keyword evidence="2" id="KW-0472">Membrane</keyword>
<dbReference type="Proteomes" id="UP000287601">
    <property type="component" value="Chromosome"/>
</dbReference>
<keyword evidence="4" id="KW-1185">Reference proteome</keyword>
<reference evidence="3 4" key="1">
    <citation type="submission" date="2019-01" db="EMBL/GenBank/DDBJ databases">
        <title>Draft genomes of a novel of Aminipila strains.</title>
        <authorList>
            <person name="Ma S."/>
        </authorList>
    </citation>
    <scope>NUCLEOTIDE SEQUENCE [LARGE SCALE GENOMIC DNA]</scope>
    <source>
        <strain evidence="4">JN-39</strain>
    </source>
</reference>
<organism evidence="3 4">
    <name type="scientific">Aminipila luticellarii</name>
    <dbReference type="NCBI Taxonomy" id="2507160"/>
    <lineage>
        <taxon>Bacteria</taxon>
        <taxon>Bacillati</taxon>
        <taxon>Bacillota</taxon>
        <taxon>Clostridia</taxon>
        <taxon>Peptostreptococcales</taxon>
        <taxon>Anaerovoracaceae</taxon>
        <taxon>Aminipila</taxon>
    </lineage>
</organism>
<proteinExistence type="inferred from homology"/>
<name>A0A410PWL9_9FIRM</name>
<feature type="transmembrane region" description="Helical" evidence="2">
    <location>
        <begin position="21"/>
        <end position="38"/>
    </location>
</feature>
<dbReference type="KEGG" id="amij:EQM06_08780"/>
<dbReference type="Pfam" id="PF05949">
    <property type="entry name" value="DUF881"/>
    <property type="match status" value="1"/>
</dbReference>
<evidence type="ECO:0000256" key="2">
    <source>
        <dbReference type="SAM" id="Phobius"/>
    </source>
</evidence>
<dbReference type="InterPro" id="IPR010273">
    <property type="entry name" value="DUF881"/>
</dbReference>
<keyword evidence="2" id="KW-0812">Transmembrane</keyword>
<dbReference type="PANTHER" id="PTHR37313:SF2">
    <property type="entry name" value="UPF0749 PROTEIN YLXX"/>
    <property type="match status" value="1"/>
</dbReference>
<protein>
    <submittedName>
        <fullName evidence="3">DUF881 domain-containing protein</fullName>
    </submittedName>
</protein>
<dbReference type="PANTHER" id="PTHR37313">
    <property type="entry name" value="UPF0749 PROTEIN RV1825"/>
    <property type="match status" value="1"/>
</dbReference>
<sequence length="262" mass="29480">MRSLLPKKSPNNGQRCRMKKNMIWITFVICMIIGIGFACQMKISDGERLYVSPKTIEDYETTICSEKEEIGKLQLMIEETKTKLAAYEKADPSDGKSDEDMKQNLERDVEKYKMASGQQKVKGAGVEVLIDDGTRELFAGEDINNLLVHDSDILMIINELNRCGAEAVSVNGQRITANTAIYCSGYTVRINGEVYARPFRIKAIGDGKRMAAALVDPDGYGTSLKNWGVQFEVRLKDDITIDAVSREYNYKYMNKLQKEGTN</sequence>
<evidence type="ECO:0000256" key="1">
    <source>
        <dbReference type="ARBA" id="ARBA00009108"/>
    </source>
</evidence>
<dbReference type="AlphaFoldDB" id="A0A410PWL9"/>
<dbReference type="Gene3D" id="3.30.70.1880">
    <property type="entry name" value="Protein of unknown function DUF881"/>
    <property type="match status" value="1"/>
</dbReference>
<gene>
    <name evidence="3" type="ORF">EQM06_08780</name>
</gene>